<keyword evidence="3 5" id="KW-1133">Transmembrane helix</keyword>
<feature type="transmembrane region" description="Helical" evidence="5">
    <location>
        <begin position="260"/>
        <end position="280"/>
    </location>
</feature>
<comment type="subcellular location">
    <subcellularLocation>
        <location evidence="1">Membrane</location>
        <topology evidence="1">Multi-pass membrane protein</topology>
    </subcellularLocation>
</comment>
<keyword evidence="2 5" id="KW-0812">Transmembrane</keyword>
<reference evidence="7 8" key="1">
    <citation type="journal article" date="2019" name="Int. J. Syst. Evol. Microbiol.">
        <title>The Global Catalogue of Microorganisms (GCM) 10K type strain sequencing project: providing services to taxonomists for standard genome sequencing and annotation.</title>
        <authorList>
            <consortium name="The Broad Institute Genomics Platform"/>
            <consortium name="The Broad Institute Genome Sequencing Center for Infectious Disease"/>
            <person name="Wu L."/>
            <person name="Ma J."/>
        </authorList>
    </citation>
    <scope>NUCLEOTIDE SEQUENCE [LARGE SCALE GENOMIC DNA]</scope>
    <source>
        <strain evidence="7 8">JCM 9933</strain>
    </source>
</reference>
<evidence type="ECO:0000256" key="3">
    <source>
        <dbReference type="ARBA" id="ARBA00022989"/>
    </source>
</evidence>
<dbReference type="InterPro" id="IPR000620">
    <property type="entry name" value="EamA_dom"/>
</dbReference>
<evidence type="ECO:0000256" key="2">
    <source>
        <dbReference type="ARBA" id="ARBA00022692"/>
    </source>
</evidence>
<dbReference type="InterPro" id="IPR037185">
    <property type="entry name" value="EmrE-like"/>
</dbReference>
<evidence type="ECO:0000259" key="6">
    <source>
        <dbReference type="Pfam" id="PF00892"/>
    </source>
</evidence>
<evidence type="ECO:0000313" key="8">
    <source>
        <dbReference type="Proteomes" id="UP001501588"/>
    </source>
</evidence>
<feature type="transmembrane region" description="Helical" evidence="5">
    <location>
        <begin position="229"/>
        <end position="248"/>
    </location>
</feature>
<feature type="transmembrane region" description="Helical" evidence="5">
    <location>
        <begin position="160"/>
        <end position="180"/>
    </location>
</feature>
<sequence length="324" mass="32462">MQTARAMAPRGWVGLVLLSVLWGGSFFFVGVAVREWPPLSIVLTRVAVAALALWAVVAALRMPVRRDGAALRAALGMSLLNNLFPFGLIAWAQGAGRRAQGAGGLPSGVASILNATTPLWAVLVAHALGAERLTAPRVAGATLGFAGVAGMVGADVDAGVAGRGLAAGAVLLAALSYAFAGVWGRRFAALGVPPMVAAAGQTTASSLLLLPLAALLEPWGALPAPSAEVAVALAGLGLFSTAFAYLLCFRLLASAGPVNLLLATLLIPVSAVLLGAAVLGEALAPRHALGMAAIAGGLALIDGRLPRRAALAVRSVALRRSGPP</sequence>
<dbReference type="Pfam" id="PF00892">
    <property type="entry name" value="EamA"/>
    <property type="match status" value="2"/>
</dbReference>
<dbReference type="RefSeq" id="WP_343898226.1">
    <property type="nucleotide sequence ID" value="NZ_BAAAFZ010000118.1"/>
</dbReference>
<feature type="transmembrane region" description="Helical" evidence="5">
    <location>
        <begin position="72"/>
        <end position="92"/>
    </location>
</feature>
<evidence type="ECO:0000256" key="5">
    <source>
        <dbReference type="SAM" id="Phobius"/>
    </source>
</evidence>
<dbReference type="EMBL" id="BAAAFZ010000118">
    <property type="protein sequence ID" value="GAA0607318.1"/>
    <property type="molecule type" value="Genomic_DNA"/>
</dbReference>
<dbReference type="InterPro" id="IPR050638">
    <property type="entry name" value="AA-Vitamin_Transporters"/>
</dbReference>
<keyword evidence="8" id="KW-1185">Reference proteome</keyword>
<feature type="transmembrane region" description="Helical" evidence="5">
    <location>
        <begin position="135"/>
        <end position="154"/>
    </location>
</feature>
<dbReference type="Proteomes" id="UP001501588">
    <property type="component" value="Unassembled WGS sequence"/>
</dbReference>
<feature type="transmembrane region" description="Helical" evidence="5">
    <location>
        <begin position="12"/>
        <end position="33"/>
    </location>
</feature>
<proteinExistence type="predicted"/>
<evidence type="ECO:0000313" key="7">
    <source>
        <dbReference type="EMBL" id="GAA0607318.1"/>
    </source>
</evidence>
<gene>
    <name evidence="7" type="ORF">GCM10009416_50330</name>
</gene>
<protein>
    <submittedName>
        <fullName evidence="7">DMT family transporter</fullName>
    </submittedName>
</protein>
<comment type="caution">
    <text evidence="7">The sequence shown here is derived from an EMBL/GenBank/DDBJ whole genome shotgun (WGS) entry which is preliminary data.</text>
</comment>
<feature type="transmembrane region" description="Helical" evidence="5">
    <location>
        <begin position="39"/>
        <end position="60"/>
    </location>
</feature>
<feature type="transmembrane region" description="Helical" evidence="5">
    <location>
        <begin position="286"/>
        <end position="305"/>
    </location>
</feature>
<keyword evidence="4 5" id="KW-0472">Membrane</keyword>
<evidence type="ECO:0000256" key="4">
    <source>
        <dbReference type="ARBA" id="ARBA00023136"/>
    </source>
</evidence>
<dbReference type="PANTHER" id="PTHR32322:SF9">
    <property type="entry name" value="AMINO-ACID METABOLITE EFFLUX PUMP-RELATED"/>
    <property type="match status" value="1"/>
</dbReference>
<feature type="transmembrane region" description="Helical" evidence="5">
    <location>
        <begin position="104"/>
        <end position="128"/>
    </location>
</feature>
<feature type="domain" description="EamA" evidence="6">
    <location>
        <begin position="14"/>
        <end position="152"/>
    </location>
</feature>
<feature type="domain" description="EamA" evidence="6">
    <location>
        <begin position="169"/>
        <end position="301"/>
    </location>
</feature>
<dbReference type="PANTHER" id="PTHR32322">
    <property type="entry name" value="INNER MEMBRANE TRANSPORTER"/>
    <property type="match status" value="1"/>
</dbReference>
<accession>A0ABN1GAE2</accession>
<evidence type="ECO:0000256" key="1">
    <source>
        <dbReference type="ARBA" id="ARBA00004141"/>
    </source>
</evidence>
<organism evidence="7 8">
    <name type="scientific">Craurococcus roseus</name>
    <dbReference type="NCBI Taxonomy" id="77585"/>
    <lineage>
        <taxon>Bacteria</taxon>
        <taxon>Pseudomonadati</taxon>
        <taxon>Pseudomonadota</taxon>
        <taxon>Alphaproteobacteria</taxon>
        <taxon>Acetobacterales</taxon>
        <taxon>Acetobacteraceae</taxon>
        <taxon>Craurococcus</taxon>
    </lineage>
</organism>
<dbReference type="SUPFAM" id="SSF103481">
    <property type="entry name" value="Multidrug resistance efflux transporter EmrE"/>
    <property type="match status" value="2"/>
</dbReference>
<name>A0ABN1GAE2_9PROT</name>
<feature type="transmembrane region" description="Helical" evidence="5">
    <location>
        <begin position="187"/>
        <end position="209"/>
    </location>
</feature>